<keyword evidence="2" id="KW-0732">Signal</keyword>
<protein>
    <recommendedName>
        <fullName evidence="7">Thioredoxin domain-containing protein</fullName>
    </recommendedName>
</protein>
<dbReference type="EMBL" id="PFAM01000008">
    <property type="protein sequence ID" value="PIT96305.1"/>
    <property type="molecule type" value="Genomic_DNA"/>
</dbReference>
<evidence type="ECO:0000259" key="7">
    <source>
        <dbReference type="PROSITE" id="PS51352"/>
    </source>
</evidence>
<keyword evidence="4" id="KW-1015">Disulfide bond</keyword>
<evidence type="ECO:0000256" key="1">
    <source>
        <dbReference type="ARBA" id="ARBA00005791"/>
    </source>
</evidence>
<keyword evidence="5" id="KW-0676">Redox-active center</keyword>
<comment type="similarity">
    <text evidence="1">Belongs to the thioredoxin family. DsbA subfamily.</text>
</comment>
<organism evidence="8 9">
    <name type="scientific">Candidatus Falkowbacteria bacterium CG10_big_fil_rev_8_21_14_0_10_37_14</name>
    <dbReference type="NCBI Taxonomy" id="1974561"/>
    <lineage>
        <taxon>Bacteria</taxon>
        <taxon>Candidatus Falkowiibacteriota</taxon>
    </lineage>
</organism>
<gene>
    <name evidence="8" type="ORF">COT94_01270</name>
</gene>
<dbReference type="Pfam" id="PF13462">
    <property type="entry name" value="Thioredoxin_4"/>
    <property type="match status" value="1"/>
</dbReference>
<keyword evidence="3" id="KW-0560">Oxidoreductase</keyword>
<evidence type="ECO:0000256" key="2">
    <source>
        <dbReference type="ARBA" id="ARBA00022729"/>
    </source>
</evidence>
<dbReference type="InterPro" id="IPR013766">
    <property type="entry name" value="Thioredoxin_domain"/>
</dbReference>
<name>A0A2M6WU38_9BACT</name>
<dbReference type="Gene3D" id="3.40.30.10">
    <property type="entry name" value="Glutaredoxin"/>
    <property type="match status" value="1"/>
</dbReference>
<sequence>MFSVYQTLEKKYNPMPQLPNHQPVVMSEKHWLVWLFIIGMFIALFILLKLLMPTSPAAFLNTAPTTLNETSGFYTTDRQLAVEGSPMPWNVAGSLNPQVTIVEFMDFTCIHCLASWPALRQLTSLYPNIKVIMRNRTPSIRSLNLALAAHCAGEQGRYWEIHDKFFANATNTLGTDIKDILDIASQINLDRNAFTTCLQNRKYLDQIKLDTADATTLSINGTPTWFINGTKLEGELTIDDFKTIIDPLIN</sequence>
<dbReference type="PANTHER" id="PTHR13887:SF14">
    <property type="entry name" value="DISULFIDE BOND FORMATION PROTEIN D"/>
    <property type="match status" value="1"/>
</dbReference>
<evidence type="ECO:0000313" key="8">
    <source>
        <dbReference type="EMBL" id="PIT96305.1"/>
    </source>
</evidence>
<dbReference type="AlphaFoldDB" id="A0A2M6WU38"/>
<proteinExistence type="inferred from homology"/>
<keyword evidence="6" id="KW-1133">Transmembrane helix</keyword>
<dbReference type="SUPFAM" id="SSF52833">
    <property type="entry name" value="Thioredoxin-like"/>
    <property type="match status" value="1"/>
</dbReference>
<dbReference type="PANTHER" id="PTHR13887">
    <property type="entry name" value="GLUTATHIONE S-TRANSFERASE KAPPA"/>
    <property type="match status" value="1"/>
</dbReference>
<feature type="transmembrane region" description="Helical" evidence="6">
    <location>
        <begin position="31"/>
        <end position="51"/>
    </location>
</feature>
<evidence type="ECO:0000313" key="9">
    <source>
        <dbReference type="Proteomes" id="UP000228533"/>
    </source>
</evidence>
<dbReference type="PROSITE" id="PS51352">
    <property type="entry name" value="THIOREDOXIN_2"/>
    <property type="match status" value="1"/>
</dbReference>
<comment type="caution">
    <text evidence="8">The sequence shown here is derived from an EMBL/GenBank/DDBJ whole genome shotgun (WGS) entry which is preliminary data.</text>
</comment>
<dbReference type="InterPro" id="IPR012336">
    <property type="entry name" value="Thioredoxin-like_fold"/>
</dbReference>
<accession>A0A2M6WU38</accession>
<feature type="domain" description="Thioredoxin" evidence="7">
    <location>
        <begin position="51"/>
        <end position="250"/>
    </location>
</feature>
<keyword evidence="6" id="KW-0812">Transmembrane</keyword>
<evidence type="ECO:0000256" key="5">
    <source>
        <dbReference type="ARBA" id="ARBA00023284"/>
    </source>
</evidence>
<reference evidence="9" key="1">
    <citation type="submission" date="2017-09" db="EMBL/GenBank/DDBJ databases">
        <title>Depth-based differentiation of microbial function through sediment-hosted aquifers and enrichment of novel symbionts in the deep terrestrial subsurface.</title>
        <authorList>
            <person name="Probst A.J."/>
            <person name="Ladd B."/>
            <person name="Jarett J.K."/>
            <person name="Geller-Mcgrath D.E."/>
            <person name="Sieber C.M.K."/>
            <person name="Emerson J.B."/>
            <person name="Anantharaman K."/>
            <person name="Thomas B.C."/>
            <person name="Malmstrom R."/>
            <person name="Stieglmeier M."/>
            <person name="Klingl A."/>
            <person name="Woyke T."/>
            <person name="Ryan C.M."/>
            <person name="Banfield J.F."/>
        </authorList>
    </citation>
    <scope>NUCLEOTIDE SEQUENCE [LARGE SCALE GENOMIC DNA]</scope>
</reference>
<keyword evidence="6" id="KW-0472">Membrane</keyword>
<evidence type="ECO:0000256" key="6">
    <source>
        <dbReference type="SAM" id="Phobius"/>
    </source>
</evidence>
<dbReference type="GO" id="GO:0016491">
    <property type="term" value="F:oxidoreductase activity"/>
    <property type="evidence" value="ECO:0007669"/>
    <property type="project" value="UniProtKB-KW"/>
</dbReference>
<evidence type="ECO:0000256" key="3">
    <source>
        <dbReference type="ARBA" id="ARBA00023002"/>
    </source>
</evidence>
<evidence type="ECO:0000256" key="4">
    <source>
        <dbReference type="ARBA" id="ARBA00023157"/>
    </source>
</evidence>
<dbReference type="InterPro" id="IPR036249">
    <property type="entry name" value="Thioredoxin-like_sf"/>
</dbReference>
<dbReference type="Proteomes" id="UP000228533">
    <property type="component" value="Unassembled WGS sequence"/>
</dbReference>